<keyword evidence="1" id="KW-0560">Oxidoreductase</keyword>
<dbReference type="AlphaFoldDB" id="A0A1I6UYZ6"/>
<organism evidence="3 4">
    <name type="scientific">Alloyangia pacifica</name>
    <dbReference type="NCBI Taxonomy" id="311180"/>
    <lineage>
        <taxon>Bacteria</taxon>
        <taxon>Pseudomonadati</taxon>
        <taxon>Pseudomonadota</taxon>
        <taxon>Alphaproteobacteria</taxon>
        <taxon>Rhodobacterales</taxon>
        <taxon>Roseobacteraceae</taxon>
        <taxon>Alloyangia</taxon>
    </lineage>
</organism>
<feature type="domain" description="FAD dependent oxidoreductase" evidence="2">
    <location>
        <begin position="29"/>
        <end position="380"/>
    </location>
</feature>
<dbReference type="GO" id="GO:0005737">
    <property type="term" value="C:cytoplasm"/>
    <property type="evidence" value="ECO:0007669"/>
    <property type="project" value="TreeGrafter"/>
</dbReference>
<dbReference type="PANTHER" id="PTHR13847:SF281">
    <property type="entry name" value="FAD DEPENDENT OXIDOREDUCTASE DOMAIN-CONTAINING PROTEIN"/>
    <property type="match status" value="1"/>
</dbReference>
<protein>
    <submittedName>
        <fullName evidence="3">Glycine/D-amino acid oxidase</fullName>
    </submittedName>
</protein>
<dbReference type="InterPro" id="IPR036188">
    <property type="entry name" value="FAD/NAD-bd_sf"/>
</dbReference>
<keyword evidence="4" id="KW-1185">Reference proteome</keyword>
<accession>A0A1I6UYZ6</accession>
<evidence type="ECO:0000313" key="3">
    <source>
        <dbReference type="EMBL" id="SFT06653.1"/>
    </source>
</evidence>
<dbReference type="RefSeq" id="WP_176806834.1">
    <property type="nucleotide sequence ID" value="NZ_FNCL01000014.1"/>
</dbReference>
<gene>
    <name evidence="3" type="ORF">SAMN04488050_109135</name>
</gene>
<name>A0A1I6UYZ6_9RHOB</name>
<evidence type="ECO:0000259" key="2">
    <source>
        <dbReference type="Pfam" id="PF01266"/>
    </source>
</evidence>
<dbReference type="PANTHER" id="PTHR13847">
    <property type="entry name" value="SARCOSINE DEHYDROGENASE-RELATED"/>
    <property type="match status" value="1"/>
</dbReference>
<dbReference type="Pfam" id="PF01266">
    <property type="entry name" value="DAO"/>
    <property type="match status" value="1"/>
</dbReference>
<evidence type="ECO:0000313" key="4">
    <source>
        <dbReference type="Proteomes" id="UP000199392"/>
    </source>
</evidence>
<dbReference type="STRING" id="311180.SAMN04488050_109135"/>
<dbReference type="EMBL" id="FOZW01000009">
    <property type="protein sequence ID" value="SFT06653.1"/>
    <property type="molecule type" value="Genomic_DNA"/>
</dbReference>
<sequence length="431" mass="45109">MSEENGALWTHLAAPAPDLSPLQGARNADLLVIGGGFLGLSSALHAAEAGLSVVLIEAQGPGFGASGRNTGFVVPSLKSALGPAEVEAALGQPHSERLLRLVAGSGDAVFGLIDRFGMDVATARNGWLQPGHSAQAEAMLKGRLPALRAAGVAVDFLDRNEMLALTGLPALHGGLRVASGGQINPLSYARELARACVSTGVALHCDSPALRLERQGGQWRAETPGGSVTAPRVLLATNAMIGGLEPRMRDTIVPVKVYQVATQPLPTALRQRILPACAPVADTRRHTFALRWTEDNRLITGGMVAPLPGRHGLARRGFLARLRAFIPDCPPLRAEHVWTGTIAATLDALPRVTELAPGLVGVIGCNGRGVALTTALGRDLGPWLAGASDAEALPLQVTPPRPIPMARLSGLGPHLWLPWSSLRDRLDSRST</sequence>
<dbReference type="Proteomes" id="UP000199392">
    <property type="component" value="Unassembled WGS sequence"/>
</dbReference>
<dbReference type="GO" id="GO:0016491">
    <property type="term" value="F:oxidoreductase activity"/>
    <property type="evidence" value="ECO:0007669"/>
    <property type="project" value="UniProtKB-KW"/>
</dbReference>
<dbReference type="Gene3D" id="3.50.50.60">
    <property type="entry name" value="FAD/NAD(P)-binding domain"/>
    <property type="match status" value="1"/>
</dbReference>
<dbReference type="SUPFAM" id="SSF51905">
    <property type="entry name" value="FAD/NAD(P)-binding domain"/>
    <property type="match status" value="1"/>
</dbReference>
<reference evidence="4" key="1">
    <citation type="submission" date="2016-10" db="EMBL/GenBank/DDBJ databases">
        <authorList>
            <person name="Varghese N."/>
            <person name="Submissions S."/>
        </authorList>
    </citation>
    <scope>NUCLEOTIDE SEQUENCE [LARGE SCALE GENOMIC DNA]</scope>
    <source>
        <strain evidence="4">DSM 26894</strain>
    </source>
</reference>
<proteinExistence type="predicted"/>
<dbReference type="InterPro" id="IPR006076">
    <property type="entry name" value="FAD-dep_OxRdtase"/>
</dbReference>
<evidence type="ECO:0000256" key="1">
    <source>
        <dbReference type="ARBA" id="ARBA00023002"/>
    </source>
</evidence>
<dbReference type="Gene3D" id="3.30.9.10">
    <property type="entry name" value="D-Amino Acid Oxidase, subunit A, domain 2"/>
    <property type="match status" value="1"/>
</dbReference>